<dbReference type="AlphaFoldDB" id="A0A4C1W5H8"/>
<proteinExistence type="predicted"/>
<dbReference type="Proteomes" id="UP000299102">
    <property type="component" value="Unassembled WGS sequence"/>
</dbReference>
<sequence>MSVQCDNRTHAPRVASGVTTNRADRAVNFWKSLKLFDSLKLSLHALAADRNCPIHPIPEPSHGSKGLKGEERAHLCGVTFASLCRSLCGTRGMHRRFPILKINRHTT</sequence>
<gene>
    <name evidence="1" type="ORF">EVAR_30392_1</name>
</gene>
<evidence type="ECO:0000313" key="2">
    <source>
        <dbReference type="Proteomes" id="UP000299102"/>
    </source>
</evidence>
<dbReference type="EMBL" id="BGZK01000480">
    <property type="protein sequence ID" value="GBP46263.1"/>
    <property type="molecule type" value="Genomic_DNA"/>
</dbReference>
<keyword evidence="2" id="KW-1185">Reference proteome</keyword>
<evidence type="ECO:0000313" key="1">
    <source>
        <dbReference type="EMBL" id="GBP46263.1"/>
    </source>
</evidence>
<name>A0A4C1W5H8_EUMVA</name>
<accession>A0A4C1W5H8</accession>
<protein>
    <submittedName>
        <fullName evidence="1">Uncharacterized protein</fullName>
    </submittedName>
</protein>
<comment type="caution">
    <text evidence="1">The sequence shown here is derived from an EMBL/GenBank/DDBJ whole genome shotgun (WGS) entry which is preliminary data.</text>
</comment>
<reference evidence="1 2" key="1">
    <citation type="journal article" date="2019" name="Commun. Biol.">
        <title>The bagworm genome reveals a unique fibroin gene that provides high tensile strength.</title>
        <authorList>
            <person name="Kono N."/>
            <person name="Nakamura H."/>
            <person name="Ohtoshi R."/>
            <person name="Tomita M."/>
            <person name="Numata K."/>
            <person name="Arakawa K."/>
        </authorList>
    </citation>
    <scope>NUCLEOTIDE SEQUENCE [LARGE SCALE GENOMIC DNA]</scope>
</reference>
<organism evidence="1 2">
    <name type="scientific">Eumeta variegata</name>
    <name type="common">Bagworm moth</name>
    <name type="synonym">Eumeta japonica</name>
    <dbReference type="NCBI Taxonomy" id="151549"/>
    <lineage>
        <taxon>Eukaryota</taxon>
        <taxon>Metazoa</taxon>
        <taxon>Ecdysozoa</taxon>
        <taxon>Arthropoda</taxon>
        <taxon>Hexapoda</taxon>
        <taxon>Insecta</taxon>
        <taxon>Pterygota</taxon>
        <taxon>Neoptera</taxon>
        <taxon>Endopterygota</taxon>
        <taxon>Lepidoptera</taxon>
        <taxon>Glossata</taxon>
        <taxon>Ditrysia</taxon>
        <taxon>Tineoidea</taxon>
        <taxon>Psychidae</taxon>
        <taxon>Oiketicinae</taxon>
        <taxon>Eumeta</taxon>
    </lineage>
</organism>